<keyword evidence="1 3" id="KW-0479">Metal-binding</keyword>
<dbReference type="PANTHER" id="PTHR22696:SF1">
    <property type="entry name" value="E3 UBIQUITIN-PROTEIN LIGASE RNF26"/>
    <property type="match status" value="1"/>
</dbReference>
<feature type="domain" description="RING-type" evidence="4">
    <location>
        <begin position="342"/>
        <end position="382"/>
    </location>
</feature>
<dbReference type="InterPro" id="IPR001841">
    <property type="entry name" value="Znf_RING"/>
</dbReference>
<comment type="caution">
    <text evidence="5">The sequence shown here is derived from an EMBL/GenBank/DDBJ whole genome shotgun (WGS) entry which is preliminary data.</text>
</comment>
<name>A0AAN9Y249_9HEMI</name>
<dbReference type="SUPFAM" id="SSF57850">
    <property type="entry name" value="RING/U-box"/>
    <property type="match status" value="1"/>
</dbReference>
<dbReference type="GO" id="GO:0061630">
    <property type="term" value="F:ubiquitin protein ligase activity"/>
    <property type="evidence" value="ECO:0007669"/>
    <property type="project" value="TreeGrafter"/>
</dbReference>
<evidence type="ECO:0000313" key="5">
    <source>
        <dbReference type="EMBL" id="KAK7583891.1"/>
    </source>
</evidence>
<organism evidence="5 6">
    <name type="scientific">Parthenolecanium corni</name>
    <dbReference type="NCBI Taxonomy" id="536013"/>
    <lineage>
        <taxon>Eukaryota</taxon>
        <taxon>Metazoa</taxon>
        <taxon>Ecdysozoa</taxon>
        <taxon>Arthropoda</taxon>
        <taxon>Hexapoda</taxon>
        <taxon>Insecta</taxon>
        <taxon>Pterygota</taxon>
        <taxon>Neoptera</taxon>
        <taxon>Paraneoptera</taxon>
        <taxon>Hemiptera</taxon>
        <taxon>Sternorrhyncha</taxon>
        <taxon>Coccoidea</taxon>
        <taxon>Coccidae</taxon>
        <taxon>Parthenolecanium</taxon>
    </lineage>
</organism>
<reference evidence="5 6" key="1">
    <citation type="submission" date="2024-03" db="EMBL/GenBank/DDBJ databases">
        <title>Adaptation during the transition from Ophiocordyceps entomopathogen to insect associate is accompanied by gene loss and intensified selection.</title>
        <authorList>
            <person name="Ward C.M."/>
            <person name="Onetto C.A."/>
            <person name="Borneman A.R."/>
        </authorList>
    </citation>
    <scope>NUCLEOTIDE SEQUENCE [LARGE SCALE GENOMIC DNA]</scope>
    <source>
        <strain evidence="5">AWRI1</strain>
        <tissue evidence="5">Single Adult Female</tissue>
    </source>
</reference>
<dbReference type="Gene3D" id="3.30.40.10">
    <property type="entry name" value="Zinc/RING finger domain, C3HC4 (zinc finger)"/>
    <property type="match status" value="2"/>
</dbReference>
<keyword evidence="6" id="KW-1185">Reference proteome</keyword>
<dbReference type="AlphaFoldDB" id="A0AAN9Y249"/>
<protein>
    <recommendedName>
        <fullName evidence="4">RING-type domain-containing protein</fullName>
    </recommendedName>
</protein>
<evidence type="ECO:0000256" key="2">
    <source>
        <dbReference type="ARBA" id="ARBA00022833"/>
    </source>
</evidence>
<dbReference type="Pfam" id="PF13920">
    <property type="entry name" value="zf-C3HC4_3"/>
    <property type="match status" value="2"/>
</dbReference>
<dbReference type="GO" id="GO:0008270">
    <property type="term" value="F:zinc ion binding"/>
    <property type="evidence" value="ECO:0007669"/>
    <property type="project" value="UniProtKB-KW"/>
</dbReference>
<feature type="domain" description="RING-type" evidence="4">
    <location>
        <begin position="398"/>
        <end position="433"/>
    </location>
</feature>
<dbReference type="Proteomes" id="UP001367676">
    <property type="component" value="Unassembled WGS sequence"/>
</dbReference>
<dbReference type="Pfam" id="PF07177">
    <property type="entry name" value="Neuralized"/>
    <property type="match status" value="1"/>
</dbReference>
<gene>
    <name evidence="5" type="ORF">V9T40_004854</name>
</gene>
<accession>A0AAN9Y249</accession>
<dbReference type="InterPro" id="IPR013083">
    <property type="entry name" value="Znf_RING/FYVE/PHD"/>
</dbReference>
<dbReference type="PANTHER" id="PTHR22696">
    <property type="entry name" value="E3 UBIQUITIN-PROTEIN LIGASE RNF26"/>
    <property type="match status" value="1"/>
</dbReference>
<keyword evidence="1 3" id="KW-0863">Zinc-finger</keyword>
<dbReference type="InterPro" id="IPR006573">
    <property type="entry name" value="NHR_dom"/>
</dbReference>
<proteinExistence type="predicted"/>
<sequence>MYGCVTQLRVFVGASNGNTAYCLPFICSTPDSTPDDNTEALLTFEYNGNEIIPTGVEFYQNLLTIDWASVPVPRNISRDHPSVSNFNKSLQDYFHPAEPVEITVPLTPLPFDNEQPNDSKVKFNEDRSVATRIGEDYRRAYVYLANSLKSNEVIVIQILKVDRQHVGGLKLYHQCEHNGSRNILFADSVTELYDNISLWMNGNEPDSGKPEADVAARCLEESNGNAGSLLFTCQLFSIKQLKIPFALHLQILPVMGLFMWCIVFQLACMFSSSNLQHASLEVQESNDGPYLDLKCIENYGNIVNIVDVVTVANLATNSDSAPNSSAVGSGSNETNEHAVETCNICMDAEADTVIIPCGHLVGCYECSSRVATRCGIMCPICRSEIKSWQKVYSRNAKCQNCETRPADVVLLPCGDMCMCDSCSTSANSCPVCRMFVKGFQKIV</sequence>
<dbReference type="GO" id="GO:0006511">
    <property type="term" value="P:ubiquitin-dependent protein catabolic process"/>
    <property type="evidence" value="ECO:0007669"/>
    <property type="project" value="TreeGrafter"/>
</dbReference>
<dbReference type="PROSITE" id="PS50089">
    <property type="entry name" value="ZF_RING_2"/>
    <property type="match status" value="2"/>
</dbReference>
<keyword evidence="2" id="KW-0862">Zinc</keyword>
<evidence type="ECO:0000256" key="3">
    <source>
        <dbReference type="PROSITE-ProRule" id="PRU00175"/>
    </source>
</evidence>
<evidence type="ECO:0000259" key="4">
    <source>
        <dbReference type="PROSITE" id="PS50089"/>
    </source>
</evidence>
<evidence type="ECO:0000313" key="6">
    <source>
        <dbReference type="Proteomes" id="UP001367676"/>
    </source>
</evidence>
<dbReference type="GO" id="GO:0016567">
    <property type="term" value="P:protein ubiquitination"/>
    <property type="evidence" value="ECO:0007669"/>
    <property type="project" value="TreeGrafter"/>
</dbReference>
<dbReference type="EMBL" id="JBBCAQ010000032">
    <property type="protein sequence ID" value="KAK7583891.1"/>
    <property type="molecule type" value="Genomic_DNA"/>
</dbReference>
<evidence type="ECO:0000256" key="1">
    <source>
        <dbReference type="ARBA" id="ARBA00022771"/>
    </source>
</evidence>
<dbReference type="SMART" id="SM00184">
    <property type="entry name" value="RING"/>
    <property type="match status" value="2"/>
</dbReference>